<gene>
    <name evidence="3" type="ORF">PIB30_104373</name>
</gene>
<evidence type="ECO:0000313" key="4">
    <source>
        <dbReference type="Proteomes" id="UP001341840"/>
    </source>
</evidence>
<feature type="region of interest" description="Disordered" evidence="1">
    <location>
        <begin position="279"/>
        <end position="303"/>
    </location>
</feature>
<proteinExistence type="predicted"/>
<evidence type="ECO:0000313" key="3">
    <source>
        <dbReference type="EMBL" id="MED6226504.1"/>
    </source>
</evidence>
<evidence type="ECO:0000259" key="2">
    <source>
        <dbReference type="Pfam" id="PF20167"/>
    </source>
</evidence>
<reference evidence="3 4" key="1">
    <citation type="journal article" date="2023" name="Plants (Basel)">
        <title>Bridging the Gap: Combining Genomics and Transcriptomics Approaches to Understand Stylosanthes scabra, an Orphan Legume from the Brazilian Caatinga.</title>
        <authorList>
            <person name="Ferreira-Neto J.R.C."/>
            <person name="da Silva M.D."/>
            <person name="Binneck E."/>
            <person name="de Melo N.F."/>
            <person name="da Silva R.H."/>
            <person name="de Melo A.L.T.M."/>
            <person name="Pandolfi V."/>
            <person name="Bustamante F.O."/>
            <person name="Brasileiro-Vidal A.C."/>
            <person name="Benko-Iseppon A.M."/>
        </authorList>
    </citation>
    <scope>NUCLEOTIDE SEQUENCE [LARGE SCALE GENOMIC DNA]</scope>
    <source>
        <tissue evidence="3">Leaves</tissue>
    </source>
</reference>
<dbReference type="EMBL" id="JASCZI010275449">
    <property type="protein sequence ID" value="MED6226504.1"/>
    <property type="molecule type" value="Genomic_DNA"/>
</dbReference>
<keyword evidence="4" id="KW-1185">Reference proteome</keyword>
<dbReference type="Pfam" id="PF20167">
    <property type="entry name" value="Transposase_32"/>
    <property type="match status" value="1"/>
</dbReference>
<evidence type="ECO:0000256" key="1">
    <source>
        <dbReference type="SAM" id="MobiDB-lite"/>
    </source>
</evidence>
<name>A0ABU6ZWX9_9FABA</name>
<accession>A0ABU6ZWX9</accession>
<protein>
    <recommendedName>
        <fullName evidence="2">Putative plant transposon protein domain-containing protein</fullName>
    </recommendedName>
</protein>
<dbReference type="Proteomes" id="UP001341840">
    <property type="component" value="Unassembled WGS sequence"/>
</dbReference>
<dbReference type="InterPro" id="IPR046796">
    <property type="entry name" value="Transposase_32_dom"/>
</dbReference>
<feature type="domain" description="Putative plant transposon protein" evidence="2">
    <location>
        <begin position="63"/>
        <end position="253"/>
    </location>
</feature>
<comment type="caution">
    <text evidence="3">The sequence shown here is derived from an EMBL/GenBank/DDBJ whole genome shotgun (WGS) entry which is preliminary data.</text>
</comment>
<sequence>MASSSSKKRKGKSAHNYDVAKFKSLLHEDHYSKYTKFRDVLPEAGIEVDVPEFAPMRAQINLRKWQRLTKPIQVVGYSLVREFYTNAWVMESERHLPLTYTPWVRGKEINFSPEVIHNVLNLRSHPLPNVASYHDRKDEKDYRINDILRDLYVEGAQWVFHNDVRPHFLRRTDLQPMARGWYEFATRSIMLTGNRFEVNLERAMLIHSIIIGEDIQVDEIIAEQIYKFANKTGIRTKLLFSGVIQRLCNEAKVSIPEDTMIPVEPHINSKWMERVRKEMAGRREAPPPKQQNAEIPQAPPIQQGFPPNFMAELNNAIAAMKLQNN</sequence>
<organism evidence="3 4">
    <name type="scientific">Stylosanthes scabra</name>
    <dbReference type="NCBI Taxonomy" id="79078"/>
    <lineage>
        <taxon>Eukaryota</taxon>
        <taxon>Viridiplantae</taxon>
        <taxon>Streptophyta</taxon>
        <taxon>Embryophyta</taxon>
        <taxon>Tracheophyta</taxon>
        <taxon>Spermatophyta</taxon>
        <taxon>Magnoliopsida</taxon>
        <taxon>eudicotyledons</taxon>
        <taxon>Gunneridae</taxon>
        <taxon>Pentapetalae</taxon>
        <taxon>rosids</taxon>
        <taxon>fabids</taxon>
        <taxon>Fabales</taxon>
        <taxon>Fabaceae</taxon>
        <taxon>Papilionoideae</taxon>
        <taxon>50 kb inversion clade</taxon>
        <taxon>dalbergioids sensu lato</taxon>
        <taxon>Dalbergieae</taxon>
        <taxon>Pterocarpus clade</taxon>
        <taxon>Stylosanthes</taxon>
    </lineage>
</organism>